<evidence type="ECO:0008006" key="3">
    <source>
        <dbReference type="Google" id="ProtNLM"/>
    </source>
</evidence>
<dbReference type="EMBL" id="BSOZ01000031">
    <property type="protein sequence ID" value="GLS04973.1"/>
    <property type="molecule type" value="Genomic_DNA"/>
</dbReference>
<dbReference type="Pfam" id="PF12059">
    <property type="entry name" value="DUF3540"/>
    <property type="match status" value="2"/>
</dbReference>
<dbReference type="InterPro" id="IPR021927">
    <property type="entry name" value="DUF3540"/>
</dbReference>
<protein>
    <recommendedName>
        <fullName evidence="3">DUF3540 domain-containing protein</fullName>
    </recommendedName>
</protein>
<accession>A0ABQ6BSJ6</accession>
<reference evidence="2" key="1">
    <citation type="journal article" date="2019" name="Int. J. Syst. Evol. Microbiol.">
        <title>The Global Catalogue of Microorganisms (GCM) 10K type strain sequencing project: providing services to taxonomists for standard genome sequencing and annotation.</title>
        <authorList>
            <consortium name="The Broad Institute Genomics Platform"/>
            <consortium name="The Broad Institute Genome Sequencing Center for Infectious Disease"/>
            <person name="Wu L."/>
            <person name="Ma J."/>
        </authorList>
    </citation>
    <scope>NUCLEOTIDE SEQUENCE [LARGE SCALE GENOMIC DNA]</scope>
    <source>
        <strain evidence="2">NBRC 104970</strain>
    </source>
</reference>
<evidence type="ECO:0000313" key="1">
    <source>
        <dbReference type="EMBL" id="GLS04973.1"/>
    </source>
</evidence>
<proteinExistence type="predicted"/>
<dbReference type="Proteomes" id="UP001156836">
    <property type="component" value="Unassembled WGS sequence"/>
</dbReference>
<sequence length="182" mass="19462">MRLEDTPATQAVAMPQWSDARIAVALDDGRFLLHDGRIAQQAASCLVQPQAGDRALVAGCADGDSFIVHLLARANDEAVLSVPGAATLSLSQARIALNASDSVKVRALGDLHLNAATGTVHLNARNLFTSVTDTLVEQTRHRIARAEHYLLSVRALLRMHGKQTLLTAEKDVKVDADRISVG</sequence>
<name>A0ABQ6BSJ6_9NEIS</name>
<comment type="caution">
    <text evidence="1">The sequence shown here is derived from an EMBL/GenBank/DDBJ whole genome shotgun (WGS) entry which is preliminary data.</text>
</comment>
<gene>
    <name evidence="1" type="ORF">GCM10007860_21220</name>
</gene>
<keyword evidence="2" id="KW-1185">Reference proteome</keyword>
<evidence type="ECO:0000313" key="2">
    <source>
        <dbReference type="Proteomes" id="UP001156836"/>
    </source>
</evidence>
<organism evidence="1 2">
    <name type="scientific">Chitiniphilus shinanonensis</name>
    <dbReference type="NCBI Taxonomy" id="553088"/>
    <lineage>
        <taxon>Bacteria</taxon>
        <taxon>Pseudomonadati</taxon>
        <taxon>Pseudomonadota</taxon>
        <taxon>Betaproteobacteria</taxon>
        <taxon>Neisseriales</taxon>
        <taxon>Chitinibacteraceae</taxon>
        <taxon>Chitiniphilus</taxon>
    </lineage>
</organism>